<dbReference type="RefSeq" id="WP_344938833.1">
    <property type="nucleotide sequence ID" value="NZ_BAABDM010000013.1"/>
</dbReference>
<name>A0ABP7X706_9GAMM</name>
<proteinExistence type="predicted"/>
<accession>A0ABP7X706</accession>
<organism evidence="1 2">
    <name type="scientific">Zhongshania borealis</name>
    <dbReference type="NCBI Taxonomy" id="889488"/>
    <lineage>
        <taxon>Bacteria</taxon>
        <taxon>Pseudomonadati</taxon>
        <taxon>Pseudomonadota</taxon>
        <taxon>Gammaproteobacteria</taxon>
        <taxon>Cellvibrionales</taxon>
        <taxon>Spongiibacteraceae</taxon>
        <taxon>Zhongshania</taxon>
    </lineage>
</organism>
<evidence type="ECO:0000313" key="1">
    <source>
        <dbReference type="EMBL" id="GAA4106197.1"/>
    </source>
</evidence>
<reference evidence="2" key="1">
    <citation type="journal article" date="2019" name="Int. J. Syst. Evol. Microbiol.">
        <title>The Global Catalogue of Microorganisms (GCM) 10K type strain sequencing project: providing services to taxonomists for standard genome sequencing and annotation.</title>
        <authorList>
            <consortium name="The Broad Institute Genomics Platform"/>
            <consortium name="The Broad Institute Genome Sequencing Center for Infectious Disease"/>
            <person name="Wu L."/>
            <person name="Ma J."/>
        </authorList>
    </citation>
    <scope>NUCLEOTIDE SEQUENCE [LARGE SCALE GENOMIC DNA]</scope>
    <source>
        <strain evidence="2">JCM 17304</strain>
    </source>
</reference>
<evidence type="ECO:0000313" key="2">
    <source>
        <dbReference type="Proteomes" id="UP001500392"/>
    </source>
</evidence>
<evidence type="ECO:0008006" key="3">
    <source>
        <dbReference type="Google" id="ProtNLM"/>
    </source>
</evidence>
<dbReference type="EMBL" id="BAABDM010000013">
    <property type="protein sequence ID" value="GAA4106197.1"/>
    <property type="molecule type" value="Genomic_DNA"/>
</dbReference>
<comment type="caution">
    <text evidence="1">The sequence shown here is derived from an EMBL/GenBank/DDBJ whole genome shotgun (WGS) entry which is preliminary data.</text>
</comment>
<dbReference type="Proteomes" id="UP001500392">
    <property type="component" value="Unassembled WGS sequence"/>
</dbReference>
<sequence>MKKIEAWISQTNTDYKEERQSCAIFRDQFEGFYSLDILSTSYFVVTDDIPKLDFPELRQAGFGSFIDMSVSGITYNDTYYVERKAAKELRLHFHELVHVLQWRLLTPQGFINRYIQEIQTYGYENAPLEKMAYTLDAHYLAKGQPLNVEQFVREHL</sequence>
<gene>
    <name evidence="1" type="ORF">GCM10022414_36550</name>
</gene>
<protein>
    <recommendedName>
        <fullName evidence="3">DUF4157 domain-containing protein</fullName>
    </recommendedName>
</protein>
<keyword evidence="2" id="KW-1185">Reference proteome</keyword>